<evidence type="ECO:0000256" key="1">
    <source>
        <dbReference type="SAM" id="MobiDB-lite"/>
    </source>
</evidence>
<feature type="region of interest" description="Disordered" evidence="1">
    <location>
        <begin position="41"/>
        <end position="70"/>
    </location>
</feature>
<dbReference type="AlphaFoldDB" id="A0A4U9WML1"/>
<organism evidence="2">
    <name type="scientific">Serratia fonticola</name>
    <dbReference type="NCBI Taxonomy" id="47917"/>
    <lineage>
        <taxon>Bacteria</taxon>
        <taxon>Pseudomonadati</taxon>
        <taxon>Pseudomonadota</taxon>
        <taxon>Gammaproteobacteria</taxon>
        <taxon>Enterobacterales</taxon>
        <taxon>Yersiniaceae</taxon>
        <taxon>Serratia</taxon>
    </lineage>
</organism>
<accession>A0A4U9WML1</accession>
<evidence type="ECO:0000313" key="2">
    <source>
        <dbReference type="EMBL" id="VTR60814.1"/>
    </source>
</evidence>
<proteinExistence type="predicted"/>
<protein>
    <submittedName>
        <fullName evidence="2">Uncharacterized protein</fullName>
    </submittedName>
</protein>
<dbReference type="EMBL" id="CABEEZ010000166">
    <property type="protein sequence ID" value="VTR60814.1"/>
    <property type="molecule type" value="Genomic_DNA"/>
</dbReference>
<name>A0A4U9WML1_SERFO</name>
<gene>
    <name evidence="2" type="ORF">NCTC12965_08600</name>
</gene>
<sequence>MVVRRDRWILNINIVKPGDRNLTRDRNMLTLAVVVNAESKKRSDRQMMAEMPGSRVSSTLAASSPPASSCSCSTTWLVVKSIPPSEQRLDACANTPKGHAVVKFAGEFSQ</sequence>
<feature type="compositionally biased region" description="Low complexity" evidence="1">
    <location>
        <begin position="57"/>
        <end position="70"/>
    </location>
</feature>
<reference evidence="2" key="1">
    <citation type="submission" date="2019-05" db="EMBL/GenBank/DDBJ databases">
        <authorList>
            <consortium name="Pathogen Informatics"/>
        </authorList>
    </citation>
    <scope>NUCLEOTIDE SEQUENCE [LARGE SCALE GENOMIC DNA]</scope>
    <source>
        <strain evidence="2">NCTC12965</strain>
    </source>
</reference>